<dbReference type="InterPro" id="IPR038883">
    <property type="entry name" value="AN11006-like"/>
</dbReference>
<keyword evidence="2" id="KW-0812">Transmembrane</keyword>
<gene>
    <name evidence="3" type="ORF">B0I36DRAFT_105615</name>
</gene>
<comment type="caution">
    <text evidence="3">The sequence shown here is derived from an EMBL/GenBank/DDBJ whole genome shotgun (WGS) entry which is preliminary data.</text>
</comment>
<dbReference type="PANTHER" id="PTHR42085:SF4">
    <property type="entry name" value="F-BOX DOMAIN-CONTAINING PROTEIN"/>
    <property type="match status" value="1"/>
</dbReference>
<protein>
    <submittedName>
        <fullName evidence="3">Uncharacterized protein</fullName>
    </submittedName>
</protein>
<dbReference type="Proteomes" id="UP000756346">
    <property type="component" value="Unassembled WGS sequence"/>
</dbReference>
<organism evidence="3 4">
    <name type="scientific">Microdochium trichocladiopsis</name>
    <dbReference type="NCBI Taxonomy" id="1682393"/>
    <lineage>
        <taxon>Eukaryota</taxon>
        <taxon>Fungi</taxon>
        <taxon>Dikarya</taxon>
        <taxon>Ascomycota</taxon>
        <taxon>Pezizomycotina</taxon>
        <taxon>Sordariomycetes</taxon>
        <taxon>Xylariomycetidae</taxon>
        <taxon>Xylariales</taxon>
        <taxon>Microdochiaceae</taxon>
        <taxon>Microdochium</taxon>
    </lineage>
</organism>
<dbReference type="RefSeq" id="XP_046013984.1">
    <property type="nucleotide sequence ID" value="XM_046147787.1"/>
</dbReference>
<keyword evidence="4" id="KW-1185">Reference proteome</keyword>
<name>A0A9P8Y8P2_9PEZI</name>
<dbReference type="PANTHER" id="PTHR42085">
    <property type="entry name" value="F-BOX DOMAIN-CONTAINING PROTEIN"/>
    <property type="match status" value="1"/>
</dbReference>
<feature type="region of interest" description="Disordered" evidence="1">
    <location>
        <begin position="54"/>
        <end position="112"/>
    </location>
</feature>
<dbReference type="OrthoDB" id="2951834at2759"/>
<evidence type="ECO:0000313" key="3">
    <source>
        <dbReference type="EMBL" id="KAH7033152.1"/>
    </source>
</evidence>
<sequence length="295" mass="32114">MAAVLPTLSVPSPSAPEPAPAVVAAASFLGLPVELRLEVYRYLLVDPYNAASRAVPPRPAAATLTASSETTTAQQQPPSPSQQTTTSTTAAAAAATTITTTTTPTKRTTTSFPAPHATAILRTSHQIHTEATPILYKSHIFLAHPGSLLTHFPRLSPSHRPIQHAEHSPLLRSLITRYKLHLRLDVDPKFTARDAARHFSAKDELVLEVSQACWRGVGPDHLRLFERVRGVKRARVVGSVGGFEGYAAWLEDSMMAPRGGEWSGMTGSWSWGLIILLLVVMVMMMMMMMMMLLLH</sequence>
<dbReference type="GeneID" id="70177333"/>
<evidence type="ECO:0000256" key="1">
    <source>
        <dbReference type="SAM" id="MobiDB-lite"/>
    </source>
</evidence>
<evidence type="ECO:0000256" key="2">
    <source>
        <dbReference type="SAM" id="Phobius"/>
    </source>
</evidence>
<evidence type="ECO:0000313" key="4">
    <source>
        <dbReference type="Proteomes" id="UP000756346"/>
    </source>
</evidence>
<accession>A0A9P8Y8P2</accession>
<dbReference type="EMBL" id="JAGTJQ010000004">
    <property type="protein sequence ID" value="KAH7033152.1"/>
    <property type="molecule type" value="Genomic_DNA"/>
</dbReference>
<proteinExistence type="predicted"/>
<reference evidence="3" key="1">
    <citation type="journal article" date="2021" name="Nat. Commun.">
        <title>Genetic determinants of endophytism in the Arabidopsis root mycobiome.</title>
        <authorList>
            <person name="Mesny F."/>
            <person name="Miyauchi S."/>
            <person name="Thiergart T."/>
            <person name="Pickel B."/>
            <person name="Atanasova L."/>
            <person name="Karlsson M."/>
            <person name="Huettel B."/>
            <person name="Barry K.W."/>
            <person name="Haridas S."/>
            <person name="Chen C."/>
            <person name="Bauer D."/>
            <person name="Andreopoulos W."/>
            <person name="Pangilinan J."/>
            <person name="LaButti K."/>
            <person name="Riley R."/>
            <person name="Lipzen A."/>
            <person name="Clum A."/>
            <person name="Drula E."/>
            <person name="Henrissat B."/>
            <person name="Kohler A."/>
            <person name="Grigoriev I.V."/>
            <person name="Martin F.M."/>
            <person name="Hacquard S."/>
        </authorList>
    </citation>
    <scope>NUCLEOTIDE SEQUENCE</scope>
    <source>
        <strain evidence="3">MPI-CAGE-CH-0230</strain>
    </source>
</reference>
<feature type="transmembrane region" description="Helical" evidence="2">
    <location>
        <begin position="269"/>
        <end position="294"/>
    </location>
</feature>
<dbReference type="AlphaFoldDB" id="A0A9P8Y8P2"/>
<keyword evidence="2" id="KW-0472">Membrane</keyword>
<keyword evidence="2" id="KW-1133">Transmembrane helix</keyword>